<dbReference type="EMBL" id="CAXAMM010013581">
    <property type="protein sequence ID" value="CAK9031737.1"/>
    <property type="molecule type" value="Genomic_DNA"/>
</dbReference>
<sequence>PSTSPPTSPLEGDCEVRTLSESDLANLMPQVYGSNQLADQPDKILMGEDNISIPGCLMVKISEECDVQEENSEKEKIPDHASQHQSERDDVEDRRICAPQMHEPGAANRRLSISGLMPSYGAGSVMDTLGQRQISKNSQTFGLH</sequence>
<feature type="non-terminal residue" evidence="2">
    <location>
        <position position="1"/>
    </location>
</feature>
<evidence type="ECO:0000313" key="2">
    <source>
        <dbReference type="EMBL" id="CAK9031737.1"/>
    </source>
</evidence>
<reference evidence="2 3" key="1">
    <citation type="submission" date="2024-02" db="EMBL/GenBank/DDBJ databases">
        <authorList>
            <person name="Chen Y."/>
            <person name="Shah S."/>
            <person name="Dougan E. K."/>
            <person name="Thang M."/>
            <person name="Chan C."/>
        </authorList>
    </citation>
    <scope>NUCLEOTIDE SEQUENCE [LARGE SCALE GENOMIC DNA]</scope>
</reference>
<keyword evidence="3" id="KW-1185">Reference proteome</keyword>
<comment type="caution">
    <text evidence="2">The sequence shown here is derived from an EMBL/GenBank/DDBJ whole genome shotgun (WGS) entry which is preliminary data.</text>
</comment>
<dbReference type="Proteomes" id="UP001642464">
    <property type="component" value="Unassembled WGS sequence"/>
</dbReference>
<organism evidence="2 3">
    <name type="scientific">Durusdinium trenchii</name>
    <dbReference type="NCBI Taxonomy" id="1381693"/>
    <lineage>
        <taxon>Eukaryota</taxon>
        <taxon>Sar</taxon>
        <taxon>Alveolata</taxon>
        <taxon>Dinophyceae</taxon>
        <taxon>Suessiales</taxon>
        <taxon>Symbiodiniaceae</taxon>
        <taxon>Durusdinium</taxon>
    </lineage>
</organism>
<protein>
    <submittedName>
        <fullName evidence="2">Uncharacterized protein</fullName>
    </submittedName>
</protein>
<proteinExistence type="predicted"/>
<feature type="compositionally biased region" description="Basic and acidic residues" evidence="1">
    <location>
        <begin position="71"/>
        <end position="92"/>
    </location>
</feature>
<evidence type="ECO:0000313" key="3">
    <source>
        <dbReference type="Proteomes" id="UP001642464"/>
    </source>
</evidence>
<gene>
    <name evidence="2" type="ORF">SCF082_LOCUS19767</name>
</gene>
<feature type="region of interest" description="Disordered" evidence="1">
    <location>
        <begin position="67"/>
        <end position="92"/>
    </location>
</feature>
<evidence type="ECO:0000256" key="1">
    <source>
        <dbReference type="SAM" id="MobiDB-lite"/>
    </source>
</evidence>
<name>A0ABP0KXU6_9DINO</name>
<accession>A0ABP0KXU6</accession>